<organism evidence="1 2">
    <name type="scientific">Euzebyella saccharophila</name>
    <dbReference type="NCBI Taxonomy" id="679664"/>
    <lineage>
        <taxon>Bacteria</taxon>
        <taxon>Pseudomonadati</taxon>
        <taxon>Bacteroidota</taxon>
        <taxon>Flavobacteriia</taxon>
        <taxon>Flavobacteriales</taxon>
        <taxon>Flavobacteriaceae</taxon>
        <taxon>Euzebyella</taxon>
    </lineage>
</organism>
<evidence type="ECO:0000313" key="1">
    <source>
        <dbReference type="EMBL" id="MFC4097111.1"/>
    </source>
</evidence>
<dbReference type="RefSeq" id="WP_192461821.1">
    <property type="nucleotide sequence ID" value="NZ_JACYFJ010000002.1"/>
</dbReference>
<dbReference type="PANTHER" id="PTHR47199">
    <property type="entry name" value="PHOTOSYSTEM II STABILITY/ASSEMBLY FACTOR HCF136, CHLOROPLASTIC"/>
    <property type="match status" value="1"/>
</dbReference>
<dbReference type="SUPFAM" id="SSF110296">
    <property type="entry name" value="Oligoxyloglucan reducing end-specific cellobiohydrolase"/>
    <property type="match status" value="1"/>
</dbReference>
<name>A0ABV8JTI3_9FLAO</name>
<dbReference type="Proteomes" id="UP001595814">
    <property type="component" value="Unassembled WGS sequence"/>
</dbReference>
<proteinExistence type="predicted"/>
<dbReference type="InterPro" id="IPR002860">
    <property type="entry name" value="BNR_rpt"/>
</dbReference>
<accession>A0ABV8JTI3</accession>
<comment type="caution">
    <text evidence="1">The sequence shown here is derived from an EMBL/GenBank/DDBJ whole genome shotgun (WGS) entry which is preliminary data.</text>
</comment>
<gene>
    <name evidence="1" type="ORF">ACFOUT_14570</name>
</gene>
<protein>
    <submittedName>
        <fullName evidence="1">WD40/YVTN/BNR-like repeat-containing protein</fullName>
    </submittedName>
</protein>
<dbReference type="InterPro" id="IPR015943">
    <property type="entry name" value="WD40/YVTN_repeat-like_dom_sf"/>
</dbReference>
<dbReference type="EMBL" id="JBHSAW010000010">
    <property type="protein sequence ID" value="MFC4097111.1"/>
    <property type="molecule type" value="Genomic_DNA"/>
</dbReference>
<keyword evidence="2" id="KW-1185">Reference proteome</keyword>
<dbReference type="Gene3D" id="2.130.10.10">
    <property type="entry name" value="YVTN repeat-like/Quinoprotein amine dehydrogenase"/>
    <property type="match status" value="1"/>
</dbReference>
<evidence type="ECO:0000313" key="2">
    <source>
        <dbReference type="Proteomes" id="UP001595814"/>
    </source>
</evidence>
<sequence>MRIRIVLILLLCLVSCSQKEERTPFSSVTVSNLYQDSISVRAIEIMGNSLAFAANKGVFGTVDLRNGNVRTNVMQEDSLLPEFRAIAHTTTDFFMLSVSNPALLYKTGNKGKMELMYKEEGASVFYDAMQFWNDLEGIAIGDSMDGCLSIIITRDGGETWKKLNCDLLPKAIEGEGAFAASNTNIAIWGNTTWVATTAGRIYFSPDKGKTWNIQTTPIAAEEPTQGIYSMDFYNEKLGIAFGGDYTKPEGDQANKAITFDGGTTWESMANGEEPPYKSCVQFVPNSDGKEMVALGFTGISYTSDQGKHWKKLSNEELYTLRFLNDSVAYAAGKNRIAKLVFK</sequence>
<dbReference type="PANTHER" id="PTHR47199:SF2">
    <property type="entry name" value="PHOTOSYSTEM II STABILITY_ASSEMBLY FACTOR HCF136, CHLOROPLASTIC"/>
    <property type="match status" value="1"/>
</dbReference>
<dbReference type="Pfam" id="PF02012">
    <property type="entry name" value="BNR"/>
    <property type="match status" value="1"/>
</dbReference>
<reference evidence="2" key="1">
    <citation type="journal article" date="2019" name="Int. J. Syst. Evol. Microbiol.">
        <title>The Global Catalogue of Microorganisms (GCM) 10K type strain sequencing project: providing services to taxonomists for standard genome sequencing and annotation.</title>
        <authorList>
            <consortium name="The Broad Institute Genomics Platform"/>
            <consortium name="The Broad Institute Genome Sequencing Center for Infectious Disease"/>
            <person name="Wu L."/>
            <person name="Ma J."/>
        </authorList>
    </citation>
    <scope>NUCLEOTIDE SEQUENCE [LARGE SCALE GENOMIC DNA]</scope>
    <source>
        <strain evidence="2">CECT 7477</strain>
    </source>
</reference>